<evidence type="ECO:0000256" key="2">
    <source>
        <dbReference type="SAM" id="MobiDB-lite"/>
    </source>
</evidence>
<gene>
    <name evidence="3" type="ORF">g.134850</name>
</gene>
<protein>
    <submittedName>
        <fullName evidence="3">TBC1 domain family member</fullName>
    </submittedName>
</protein>
<accession>A0A2S2QY30</accession>
<feature type="coiled-coil region" evidence="1">
    <location>
        <begin position="12"/>
        <end position="73"/>
    </location>
</feature>
<dbReference type="OrthoDB" id="295078at2759"/>
<evidence type="ECO:0000256" key="1">
    <source>
        <dbReference type="SAM" id="Coils"/>
    </source>
</evidence>
<dbReference type="AlphaFoldDB" id="A0A2S2QY30"/>
<sequence>MKHDMISSRIREAEHAQMVAELNQKISRLEVKNEEMVTEGELRNNSLDDSDKVKELQDKVADLKAEVMRLEAWKQRWVNNGNTTIKTERSGSVDTTESEMDDSADLHLRLSS</sequence>
<evidence type="ECO:0000313" key="3">
    <source>
        <dbReference type="EMBL" id="MBY82689.1"/>
    </source>
</evidence>
<dbReference type="EMBL" id="GGMS01013486">
    <property type="protein sequence ID" value="MBY82689.1"/>
    <property type="molecule type" value="Transcribed_RNA"/>
</dbReference>
<name>A0A2S2QY30_9HEMI</name>
<proteinExistence type="predicted"/>
<organism evidence="3">
    <name type="scientific">Sipha flava</name>
    <name type="common">yellow sugarcane aphid</name>
    <dbReference type="NCBI Taxonomy" id="143950"/>
    <lineage>
        <taxon>Eukaryota</taxon>
        <taxon>Metazoa</taxon>
        <taxon>Ecdysozoa</taxon>
        <taxon>Arthropoda</taxon>
        <taxon>Hexapoda</taxon>
        <taxon>Insecta</taxon>
        <taxon>Pterygota</taxon>
        <taxon>Neoptera</taxon>
        <taxon>Paraneoptera</taxon>
        <taxon>Hemiptera</taxon>
        <taxon>Sternorrhyncha</taxon>
        <taxon>Aphidomorpha</taxon>
        <taxon>Aphidoidea</taxon>
        <taxon>Aphididae</taxon>
        <taxon>Sipha</taxon>
    </lineage>
</organism>
<reference evidence="3" key="1">
    <citation type="submission" date="2018-04" db="EMBL/GenBank/DDBJ databases">
        <title>Transcriptome assembly of Sipha flava.</title>
        <authorList>
            <person name="Scully E.D."/>
            <person name="Geib S.M."/>
            <person name="Palmer N.A."/>
            <person name="Koch K."/>
            <person name="Bradshaw J."/>
            <person name="Heng-Moss T."/>
            <person name="Sarath G."/>
        </authorList>
    </citation>
    <scope>NUCLEOTIDE SEQUENCE</scope>
</reference>
<feature type="region of interest" description="Disordered" evidence="2">
    <location>
        <begin position="82"/>
        <end position="112"/>
    </location>
</feature>
<keyword evidence="1" id="KW-0175">Coiled coil</keyword>